<reference evidence="1 2" key="1">
    <citation type="journal article" date="2012" name="Science">
        <title>The Paleozoic origin of enzymatic lignin decomposition reconstructed from 31 fungal genomes.</title>
        <authorList>
            <person name="Floudas D."/>
            <person name="Binder M."/>
            <person name="Riley R."/>
            <person name="Barry K."/>
            <person name="Blanchette R.A."/>
            <person name="Henrissat B."/>
            <person name="Martinez A.T."/>
            <person name="Otillar R."/>
            <person name="Spatafora J.W."/>
            <person name="Yadav J.S."/>
            <person name="Aerts A."/>
            <person name="Benoit I."/>
            <person name="Boyd A."/>
            <person name="Carlson A."/>
            <person name="Copeland A."/>
            <person name="Coutinho P.M."/>
            <person name="de Vries R.P."/>
            <person name="Ferreira P."/>
            <person name="Findley K."/>
            <person name="Foster B."/>
            <person name="Gaskell J."/>
            <person name="Glotzer D."/>
            <person name="Gorecki P."/>
            <person name="Heitman J."/>
            <person name="Hesse C."/>
            <person name="Hori C."/>
            <person name="Igarashi K."/>
            <person name="Jurgens J.A."/>
            <person name="Kallen N."/>
            <person name="Kersten P."/>
            <person name="Kohler A."/>
            <person name="Kuees U."/>
            <person name="Kumar T.K.A."/>
            <person name="Kuo A."/>
            <person name="LaButti K."/>
            <person name="Larrondo L.F."/>
            <person name="Lindquist E."/>
            <person name="Ling A."/>
            <person name="Lombard V."/>
            <person name="Lucas S."/>
            <person name="Lundell T."/>
            <person name="Martin R."/>
            <person name="McLaughlin D.J."/>
            <person name="Morgenstern I."/>
            <person name="Morin E."/>
            <person name="Murat C."/>
            <person name="Nagy L.G."/>
            <person name="Nolan M."/>
            <person name="Ohm R.A."/>
            <person name="Patyshakuliyeva A."/>
            <person name="Rokas A."/>
            <person name="Ruiz-Duenas F.J."/>
            <person name="Sabat G."/>
            <person name="Salamov A."/>
            <person name="Samejima M."/>
            <person name="Schmutz J."/>
            <person name="Slot J.C."/>
            <person name="St John F."/>
            <person name="Stenlid J."/>
            <person name="Sun H."/>
            <person name="Sun S."/>
            <person name="Syed K."/>
            <person name="Tsang A."/>
            <person name="Wiebenga A."/>
            <person name="Young D."/>
            <person name="Pisabarro A."/>
            <person name="Eastwood D.C."/>
            <person name="Martin F."/>
            <person name="Cullen D."/>
            <person name="Grigoriev I.V."/>
            <person name="Hibbett D.S."/>
        </authorList>
    </citation>
    <scope>NUCLEOTIDE SEQUENCE [LARGE SCALE GENOMIC DNA]</scope>
    <source>
        <strain evidence="1 2">ATCC 11539</strain>
    </source>
</reference>
<organism evidence="1 2">
    <name type="scientific">Gloeophyllum trabeum (strain ATCC 11539 / FP-39264 / Madison 617)</name>
    <name type="common">Brown rot fungus</name>
    <dbReference type="NCBI Taxonomy" id="670483"/>
    <lineage>
        <taxon>Eukaryota</taxon>
        <taxon>Fungi</taxon>
        <taxon>Dikarya</taxon>
        <taxon>Basidiomycota</taxon>
        <taxon>Agaricomycotina</taxon>
        <taxon>Agaricomycetes</taxon>
        <taxon>Gloeophyllales</taxon>
        <taxon>Gloeophyllaceae</taxon>
        <taxon>Gloeophyllum</taxon>
    </lineage>
</organism>
<name>S7RWN2_GLOTA</name>
<protein>
    <submittedName>
        <fullName evidence="1">Uncharacterized protein</fullName>
    </submittedName>
</protein>
<evidence type="ECO:0000313" key="1">
    <source>
        <dbReference type="EMBL" id="EPQ57759.1"/>
    </source>
</evidence>
<proteinExistence type="predicted"/>
<gene>
    <name evidence="1" type="ORF">GLOTRDRAFT_109886</name>
</gene>
<keyword evidence="2" id="KW-1185">Reference proteome</keyword>
<sequence>MSSATKAVALSQSKHEHKVRAMDRVAHSIHFLDGCQHPVKTSLAFSADFSKVQTLAQFDKVRRLGSWRLTARSNFPSQSFPVFSAVHAGIYTVHILY</sequence>
<dbReference type="KEGG" id="gtr:GLOTRDRAFT_109886"/>
<dbReference type="EMBL" id="KB469298">
    <property type="protein sequence ID" value="EPQ57759.1"/>
    <property type="molecule type" value="Genomic_DNA"/>
</dbReference>
<evidence type="ECO:0000313" key="2">
    <source>
        <dbReference type="Proteomes" id="UP000030669"/>
    </source>
</evidence>
<accession>S7RWN2</accession>
<dbReference type="GeneID" id="19299114"/>
<dbReference type="Proteomes" id="UP000030669">
    <property type="component" value="Unassembled WGS sequence"/>
</dbReference>
<dbReference type="RefSeq" id="XP_007863119.1">
    <property type="nucleotide sequence ID" value="XM_007864928.1"/>
</dbReference>
<dbReference type="HOGENOM" id="CLU_2346895_0_0_1"/>
<dbReference type="AlphaFoldDB" id="S7RWN2"/>